<proteinExistence type="predicted"/>
<feature type="region of interest" description="Disordered" evidence="1">
    <location>
        <begin position="511"/>
        <end position="541"/>
    </location>
</feature>
<evidence type="ECO:0000313" key="5">
    <source>
        <dbReference type="Proteomes" id="UP001341281"/>
    </source>
</evidence>
<evidence type="ECO:0000313" key="4">
    <source>
        <dbReference type="EMBL" id="WVZ80082.1"/>
    </source>
</evidence>
<feature type="compositionally biased region" description="Polar residues" evidence="1">
    <location>
        <begin position="511"/>
        <end position="533"/>
    </location>
</feature>
<feature type="domain" description="PB1-like" evidence="3">
    <location>
        <begin position="193"/>
        <end position="288"/>
    </location>
</feature>
<evidence type="ECO:0000256" key="1">
    <source>
        <dbReference type="SAM" id="MobiDB-lite"/>
    </source>
</evidence>
<feature type="region of interest" description="Disordered" evidence="1">
    <location>
        <begin position="84"/>
        <end position="124"/>
    </location>
</feature>
<evidence type="ECO:0000259" key="2">
    <source>
        <dbReference type="Pfam" id="PF12776"/>
    </source>
</evidence>
<keyword evidence="5" id="KW-1185">Reference proteome</keyword>
<dbReference type="Proteomes" id="UP001341281">
    <property type="component" value="Chromosome 06"/>
</dbReference>
<protein>
    <recommendedName>
        <fullName evidence="6">Myb/SANT-like domain-containing protein</fullName>
    </recommendedName>
</protein>
<organism evidence="4 5">
    <name type="scientific">Paspalum notatum var. saurae</name>
    <dbReference type="NCBI Taxonomy" id="547442"/>
    <lineage>
        <taxon>Eukaryota</taxon>
        <taxon>Viridiplantae</taxon>
        <taxon>Streptophyta</taxon>
        <taxon>Embryophyta</taxon>
        <taxon>Tracheophyta</taxon>
        <taxon>Spermatophyta</taxon>
        <taxon>Magnoliopsida</taxon>
        <taxon>Liliopsida</taxon>
        <taxon>Poales</taxon>
        <taxon>Poaceae</taxon>
        <taxon>PACMAD clade</taxon>
        <taxon>Panicoideae</taxon>
        <taxon>Andropogonodae</taxon>
        <taxon>Paspaleae</taxon>
        <taxon>Paspalinae</taxon>
        <taxon>Paspalum</taxon>
    </lineage>
</organism>
<dbReference type="PANTHER" id="PTHR46250">
    <property type="entry name" value="MYB/SANT-LIKE DNA-BINDING DOMAIN PROTEIN-RELATED"/>
    <property type="match status" value="1"/>
</dbReference>
<evidence type="ECO:0008006" key="6">
    <source>
        <dbReference type="Google" id="ProtNLM"/>
    </source>
</evidence>
<reference evidence="4 5" key="1">
    <citation type="submission" date="2024-02" db="EMBL/GenBank/DDBJ databases">
        <title>High-quality chromosome-scale genome assembly of Pensacola bahiagrass (Paspalum notatum Flugge var. saurae).</title>
        <authorList>
            <person name="Vega J.M."/>
            <person name="Podio M."/>
            <person name="Orjuela J."/>
            <person name="Siena L.A."/>
            <person name="Pessino S.C."/>
            <person name="Combes M.C."/>
            <person name="Mariac C."/>
            <person name="Albertini E."/>
            <person name="Pupilli F."/>
            <person name="Ortiz J.P.A."/>
            <person name="Leblanc O."/>
        </authorList>
    </citation>
    <scope>NUCLEOTIDE SEQUENCE [LARGE SCALE GENOMIC DNA]</scope>
    <source>
        <strain evidence="4">R1</strain>
        <tissue evidence="4">Leaf</tissue>
    </source>
</reference>
<evidence type="ECO:0000259" key="3">
    <source>
        <dbReference type="Pfam" id="PF26130"/>
    </source>
</evidence>
<dbReference type="InterPro" id="IPR024752">
    <property type="entry name" value="Myb/SANT-like_dom"/>
</dbReference>
<feature type="compositionally biased region" description="Pro residues" evidence="1">
    <location>
        <begin position="93"/>
        <end position="103"/>
    </location>
</feature>
<feature type="region of interest" description="Disordered" evidence="1">
    <location>
        <begin position="1"/>
        <end position="31"/>
    </location>
</feature>
<dbReference type="PANTHER" id="PTHR46250:SF4">
    <property type="entry name" value="MYB_SANT-LIKE DOMAIN-CONTAINING PROTEIN"/>
    <property type="match status" value="1"/>
</dbReference>
<dbReference type="EMBL" id="CP144750">
    <property type="protein sequence ID" value="WVZ80082.1"/>
    <property type="molecule type" value="Genomic_DNA"/>
</dbReference>
<dbReference type="Pfam" id="PF12776">
    <property type="entry name" value="Myb_DNA-bind_3"/>
    <property type="match status" value="1"/>
</dbReference>
<name>A0AAQ3WZR5_PASNO</name>
<dbReference type="InterPro" id="IPR058594">
    <property type="entry name" value="PB1-like_dom_pln"/>
</dbReference>
<feature type="domain" description="Myb/SANT-like" evidence="2">
    <location>
        <begin position="356"/>
        <end position="447"/>
    </location>
</feature>
<gene>
    <name evidence="4" type="ORF">U9M48_027588</name>
</gene>
<feature type="compositionally biased region" description="Low complexity" evidence="1">
    <location>
        <begin position="104"/>
        <end position="116"/>
    </location>
</feature>
<accession>A0AAQ3WZR5</accession>
<sequence length="650" mass="71021">MPHRRATSSTTPARHTAELPPPPPRAPSPIGVASRRICGCRGSSAAPSSFLRAGTSTSASASICRRRTSDAGLRIHHLLRPPVPLPAAFSSTDPPPSPPPSPPRAVAFPASLSSSLGSGGRNSRAWCSRGDGGARLLQRSTPFSLFRPRARRSGRCPGPRLQCVAEGEGSATSGGIRPFRCRDGSQTMAPGCVNILMHYGGAFTQEEPLMYNGGEVQLFRNIDKDVMSYFHVVDLAKSVGFKDGDNLFYGIPGHSLEGSVDLLRDDASVYEMMKVAAQSNFLEVYIQHTDHDTGSNPTAGTTVHHTNATKRAGKGLLLMLEYSAMPCQGQMVYGFLVKRKRAATIKLNKRKDRRVWTAEEEKVLIDILYEMNDLGWKADTGHKNGYLSYIEKELAKRLPNAQIKADPHIQSKLKTMKKLLSYILDIQQNGSGFGWDDERKMVVGNKEEFSGWAKSRPGAAALYMKPFVNYDQLCEIYATDLANGGKAKGPGDTFEGQEEYSSENVFEASSQIEHSVGSHSQQPCHHSNPSNGSKCIGGRKRQLSEDDGMALDLSSVAKSLKTLVATETANASTMNAVQAAFIKELESQNQITERREQLFNVLDKLTEFGQDQVVKAALMIGQNEATLSLFFTTPDEYKSEFVRQVLQSAK</sequence>
<dbReference type="Pfam" id="PF26130">
    <property type="entry name" value="PB1-like"/>
    <property type="match status" value="1"/>
</dbReference>
<dbReference type="AlphaFoldDB" id="A0AAQ3WZR5"/>